<reference evidence="1 2" key="1">
    <citation type="submission" date="2019-08" db="EMBL/GenBank/DDBJ databases">
        <authorList>
            <person name="Alioto T."/>
            <person name="Alioto T."/>
            <person name="Gomez Garrido J."/>
        </authorList>
    </citation>
    <scope>NUCLEOTIDE SEQUENCE [LARGE SCALE GENOMIC DNA]</scope>
</reference>
<dbReference type="InterPro" id="IPR039150">
    <property type="entry name" value="TEFM"/>
</dbReference>
<gene>
    <name evidence="1" type="ORF">CINCED_3A007903</name>
</gene>
<dbReference type="OrthoDB" id="5949570at2759"/>
<dbReference type="Proteomes" id="UP000325440">
    <property type="component" value="Unassembled WGS sequence"/>
</dbReference>
<dbReference type="EMBL" id="CABPRJ010000003">
    <property type="protein sequence ID" value="VVC24552.1"/>
    <property type="molecule type" value="Genomic_DNA"/>
</dbReference>
<dbReference type="PANTHER" id="PTHR21053">
    <property type="entry name" value="TRANSCRIPTION ELONGATION FACTOR, MITOCHONDRIAL"/>
    <property type="match status" value="1"/>
</dbReference>
<dbReference type="AlphaFoldDB" id="A0A5E4M3X6"/>
<sequence>MSLGQVLRGTFQKFIGTTSQGFTQTNFLVPSTMNSWSIDIIRTKTRNHFPRPNEAKRIKRHVLFKSYGCRPLILFRYFSDAIDVGKVKKKKQRNINNYCVPILSEDKKQSIKRIVSLQISGQYIISTTMLRDGNILSDWQFLSLPDNMNKFNLNDVYNCVAKLVKKLPESDVYLIENFIKMPNNVNVAGANLFYVRLQTLSMLIALINSGNKENSSNETEHSNKVILMKARLQARLFRIIVGSEVISSQDITELMFKGTFPDYVTPVIPAIDATLTYRSTKEPLIKEFMSNGLMLAMTFIDLVLNSNSNTIQALNVSSRRKLKTTDV</sequence>
<evidence type="ECO:0000313" key="2">
    <source>
        <dbReference type="Proteomes" id="UP000325440"/>
    </source>
</evidence>
<name>A0A5E4M3X6_9HEMI</name>
<dbReference type="GO" id="GO:0042645">
    <property type="term" value="C:mitochondrial nucleoid"/>
    <property type="evidence" value="ECO:0007669"/>
    <property type="project" value="TreeGrafter"/>
</dbReference>
<dbReference type="GO" id="GO:0006392">
    <property type="term" value="P:transcription elongation by mitochondrial RNA polymerase"/>
    <property type="evidence" value="ECO:0007669"/>
    <property type="project" value="InterPro"/>
</dbReference>
<proteinExistence type="predicted"/>
<protein>
    <submittedName>
        <fullName evidence="1">Uncharacterized protein</fullName>
    </submittedName>
</protein>
<accession>A0A5E4M3X6</accession>
<organism evidence="1 2">
    <name type="scientific">Cinara cedri</name>
    <dbReference type="NCBI Taxonomy" id="506608"/>
    <lineage>
        <taxon>Eukaryota</taxon>
        <taxon>Metazoa</taxon>
        <taxon>Ecdysozoa</taxon>
        <taxon>Arthropoda</taxon>
        <taxon>Hexapoda</taxon>
        <taxon>Insecta</taxon>
        <taxon>Pterygota</taxon>
        <taxon>Neoptera</taxon>
        <taxon>Paraneoptera</taxon>
        <taxon>Hemiptera</taxon>
        <taxon>Sternorrhyncha</taxon>
        <taxon>Aphidomorpha</taxon>
        <taxon>Aphidoidea</taxon>
        <taxon>Aphididae</taxon>
        <taxon>Lachninae</taxon>
        <taxon>Cinara</taxon>
    </lineage>
</organism>
<keyword evidence="2" id="KW-1185">Reference proteome</keyword>
<evidence type="ECO:0000313" key="1">
    <source>
        <dbReference type="EMBL" id="VVC24552.1"/>
    </source>
</evidence>
<dbReference type="PANTHER" id="PTHR21053:SF2">
    <property type="entry name" value="TRANSCRIPTION ELONGATION FACTOR, MITOCHONDRIAL"/>
    <property type="match status" value="1"/>
</dbReference>
<dbReference type="GO" id="GO:0030337">
    <property type="term" value="F:DNA polymerase processivity factor activity"/>
    <property type="evidence" value="ECO:0007669"/>
    <property type="project" value="TreeGrafter"/>
</dbReference>